<proteinExistence type="predicted"/>
<dbReference type="PANTHER" id="PTHR28008:SF1">
    <property type="entry name" value="DOMAIN PROTEIN, PUTATIVE (AFU_ORTHOLOGUE AFUA_3G10980)-RELATED"/>
    <property type="match status" value="1"/>
</dbReference>
<name>A0ABU2FS68_9EURY</name>
<accession>A0ABU2FS68</accession>
<keyword evidence="1" id="KW-1133">Transmembrane helix</keyword>
<gene>
    <name evidence="2" type="ORF">NDI86_15895</name>
</gene>
<dbReference type="EMBL" id="JAMQOS010000005">
    <property type="protein sequence ID" value="MDS0283610.1"/>
    <property type="molecule type" value="Genomic_DNA"/>
</dbReference>
<feature type="transmembrane region" description="Helical" evidence="1">
    <location>
        <begin position="66"/>
        <end position="87"/>
    </location>
</feature>
<protein>
    <submittedName>
        <fullName evidence="2">VanZ family protein</fullName>
    </submittedName>
</protein>
<keyword evidence="3" id="KW-1185">Reference proteome</keyword>
<dbReference type="RefSeq" id="WP_310901442.1">
    <property type="nucleotide sequence ID" value="NZ_JAMQOS010000005.1"/>
</dbReference>
<evidence type="ECO:0000256" key="1">
    <source>
        <dbReference type="SAM" id="Phobius"/>
    </source>
</evidence>
<keyword evidence="1" id="KW-0472">Membrane</keyword>
<comment type="caution">
    <text evidence="2">The sequence shown here is derived from an EMBL/GenBank/DDBJ whole genome shotgun (WGS) entry which is preliminary data.</text>
</comment>
<dbReference type="PANTHER" id="PTHR28008">
    <property type="entry name" value="DOMAIN PROTEIN, PUTATIVE (AFU_ORTHOLOGUE AFUA_3G10980)-RELATED"/>
    <property type="match status" value="1"/>
</dbReference>
<reference evidence="2 3" key="1">
    <citation type="submission" date="2022-06" db="EMBL/GenBank/DDBJ databases">
        <title>Halomicroarcula sp. a new haloarchaeum isolate from saline soil.</title>
        <authorList>
            <person name="Strakova D."/>
            <person name="Galisteo C."/>
            <person name="Sanchez-Porro C."/>
            <person name="Ventosa A."/>
        </authorList>
    </citation>
    <scope>NUCLEOTIDE SEQUENCE [LARGE SCALE GENOMIC DNA]</scope>
    <source>
        <strain evidence="2 3">S3CR25-11</strain>
    </source>
</reference>
<organism evidence="2 3">
    <name type="scientific">Haloarcula onubensis</name>
    <dbReference type="NCBI Taxonomy" id="2950539"/>
    <lineage>
        <taxon>Archaea</taxon>
        <taxon>Methanobacteriati</taxon>
        <taxon>Methanobacteriota</taxon>
        <taxon>Stenosarchaea group</taxon>
        <taxon>Halobacteria</taxon>
        <taxon>Halobacteriales</taxon>
        <taxon>Haloarculaceae</taxon>
        <taxon>Haloarcula</taxon>
    </lineage>
</organism>
<sequence>MDRSTRRRYRPAIAFAALVLVVSLLPAPETGGPAPELLGIALDKWVHAGSYAALTGLLAWGHGSRAMAAVALVAALAVGYGVGIEFLQGFVPSRTLSGADALANTVGAVGGGALWLTLTARVGALDADDRA</sequence>
<dbReference type="Proteomes" id="UP001268864">
    <property type="component" value="Unassembled WGS sequence"/>
</dbReference>
<keyword evidence="1" id="KW-0812">Transmembrane</keyword>
<dbReference type="NCBIfam" id="NF037970">
    <property type="entry name" value="vanZ_1"/>
    <property type="match status" value="1"/>
</dbReference>
<evidence type="ECO:0000313" key="3">
    <source>
        <dbReference type="Proteomes" id="UP001268864"/>
    </source>
</evidence>
<evidence type="ECO:0000313" key="2">
    <source>
        <dbReference type="EMBL" id="MDS0283610.1"/>
    </source>
</evidence>